<dbReference type="SUPFAM" id="SSF48576">
    <property type="entry name" value="Terpenoid synthases"/>
    <property type="match status" value="1"/>
</dbReference>
<dbReference type="Proteomes" id="UP000053660">
    <property type="component" value="Unassembled WGS sequence"/>
</dbReference>
<dbReference type="SMART" id="SM00360">
    <property type="entry name" value="RRM"/>
    <property type="match status" value="2"/>
</dbReference>
<dbReference type="GO" id="GO:0046872">
    <property type="term" value="F:metal ion binding"/>
    <property type="evidence" value="ECO:0007669"/>
    <property type="project" value="UniProtKB-KW"/>
</dbReference>
<reference evidence="9 10" key="1">
    <citation type="submission" date="2014-03" db="EMBL/GenBank/DDBJ databases">
        <title>Draft genome of the hookworm Oesophagostomum dentatum.</title>
        <authorList>
            <person name="Mitreva M."/>
        </authorList>
    </citation>
    <scope>NUCLEOTIDE SEQUENCE [LARGE SCALE GENOMIC DNA]</scope>
    <source>
        <strain evidence="9 10">OD-Hann</strain>
    </source>
</reference>
<dbReference type="OrthoDB" id="6921389at2759"/>
<keyword evidence="3" id="KW-0677">Repeat</keyword>
<dbReference type="InterPro" id="IPR003107">
    <property type="entry name" value="HAT"/>
</dbReference>
<dbReference type="GO" id="GO:0005681">
    <property type="term" value="C:spliceosomal complex"/>
    <property type="evidence" value="ECO:0007669"/>
    <property type="project" value="InterPro"/>
</dbReference>
<dbReference type="Pfam" id="PF00076">
    <property type="entry name" value="RRM_1"/>
    <property type="match status" value="2"/>
</dbReference>
<feature type="region of interest" description="Disordered" evidence="7">
    <location>
        <begin position="531"/>
        <end position="613"/>
    </location>
</feature>
<feature type="domain" description="RRM" evidence="8">
    <location>
        <begin position="746"/>
        <end position="822"/>
    </location>
</feature>
<dbReference type="InterPro" id="IPR000504">
    <property type="entry name" value="RRM_dom"/>
</dbReference>
<evidence type="ECO:0000256" key="4">
    <source>
        <dbReference type="ARBA" id="ARBA00022842"/>
    </source>
</evidence>
<feature type="compositionally biased region" description="Low complexity" evidence="7">
    <location>
        <begin position="532"/>
        <end position="544"/>
    </location>
</feature>
<dbReference type="InterPro" id="IPR012677">
    <property type="entry name" value="Nucleotide-bd_a/b_plait_sf"/>
</dbReference>
<dbReference type="SUPFAM" id="SSF47938">
    <property type="entry name" value="Functional domain of the splicing factor Prp18"/>
    <property type="match status" value="1"/>
</dbReference>
<dbReference type="GO" id="GO:0004659">
    <property type="term" value="F:prenyltransferase activity"/>
    <property type="evidence" value="ECO:0007669"/>
    <property type="project" value="InterPro"/>
</dbReference>
<gene>
    <name evidence="9" type="ORF">OESDEN_08084</name>
</gene>
<dbReference type="Gene3D" id="1.10.600.10">
    <property type="entry name" value="Farnesyl Diphosphate Synthase"/>
    <property type="match status" value="1"/>
</dbReference>
<dbReference type="InterPro" id="IPR011990">
    <property type="entry name" value="TPR-like_helical_dom_sf"/>
</dbReference>
<dbReference type="InterPro" id="IPR004098">
    <property type="entry name" value="Prp18"/>
</dbReference>
<dbReference type="InterPro" id="IPR008949">
    <property type="entry name" value="Isoprenoid_synthase_dom_sf"/>
</dbReference>
<dbReference type="InterPro" id="IPR033749">
    <property type="entry name" value="Polyprenyl_synt_CS"/>
</dbReference>
<dbReference type="InterPro" id="IPR008847">
    <property type="entry name" value="Suf"/>
</dbReference>
<dbReference type="InterPro" id="IPR000092">
    <property type="entry name" value="Polyprenyl_synt"/>
</dbReference>
<evidence type="ECO:0000256" key="1">
    <source>
        <dbReference type="ARBA" id="ARBA00004123"/>
    </source>
</evidence>
<dbReference type="Pfam" id="PF02840">
    <property type="entry name" value="Prp18"/>
    <property type="match status" value="1"/>
</dbReference>
<evidence type="ECO:0000313" key="9">
    <source>
        <dbReference type="EMBL" id="KHJ92036.1"/>
    </source>
</evidence>
<organism evidence="9 10">
    <name type="scientific">Oesophagostomum dentatum</name>
    <name type="common">Nodular worm</name>
    <dbReference type="NCBI Taxonomy" id="61180"/>
    <lineage>
        <taxon>Eukaryota</taxon>
        <taxon>Metazoa</taxon>
        <taxon>Ecdysozoa</taxon>
        <taxon>Nematoda</taxon>
        <taxon>Chromadorea</taxon>
        <taxon>Rhabditida</taxon>
        <taxon>Rhabditina</taxon>
        <taxon>Rhabditomorpha</taxon>
        <taxon>Strongyloidea</taxon>
        <taxon>Strongylidae</taxon>
        <taxon>Oesophagostomum</taxon>
    </lineage>
</organism>
<evidence type="ECO:0000256" key="5">
    <source>
        <dbReference type="ARBA" id="ARBA00023242"/>
    </source>
</evidence>
<dbReference type="AlphaFoldDB" id="A0A0B1T7B1"/>
<feature type="region of interest" description="Disordered" evidence="7">
    <location>
        <begin position="820"/>
        <end position="844"/>
    </location>
</feature>
<evidence type="ECO:0000256" key="6">
    <source>
        <dbReference type="PROSITE-ProRule" id="PRU00176"/>
    </source>
</evidence>
<feature type="compositionally biased region" description="Polar residues" evidence="7">
    <location>
        <begin position="832"/>
        <end position="843"/>
    </location>
</feature>
<dbReference type="Gene3D" id="3.30.70.330">
    <property type="match status" value="2"/>
</dbReference>
<dbReference type="GO" id="GO:0008299">
    <property type="term" value="P:isoprenoid biosynthetic process"/>
    <property type="evidence" value="ECO:0007669"/>
    <property type="project" value="InterPro"/>
</dbReference>
<dbReference type="GO" id="GO:0042811">
    <property type="term" value="P:pheromone biosynthetic process"/>
    <property type="evidence" value="ECO:0007669"/>
    <property type="project" value="UniProtKB-ARBA"/>
</dbReference>
<feature type="domain" description="RRM" evidence="8">
    <location>
        <begin position="657"/>
        <end position="731"/>
    </location>
</feature>
<protein>
    <submittedName>
        <fullName evidence="9">Prp18 domain protein</fullName>
    </submittedName>
</protein>
<evidence type="ECO:0000313" key="10">
    <source>
        <dbReference type="Proteomes" id="UP000053660"/>
    </source>
</evidence>
<dbReference type="PANTHER" id="PTHR12001">
    <property type="entry name" value="GERANYLGERANYL PYROPHOSPHATE SYNTHASE"/>
    <property type="match status" value="1"/>
</dbReference>
<name>A0A0B1T7B1_OESDE</name>
<dbReference type="InterPro" id="IPR035979">
    <property type="entry name" value="RBD_domain_sf"/>
</dbReference>
<dbReference type="Gene3D" id="1.20.940.10">
    <property type="entry name" value="Functional domain of the splicing factor Prp18"/>
    <property type="match status" value="1"/>
</dbReference>
<dbReference type="PANTHER" id="PTHR12001:SF44">
    <property type="entry name" value="GERANYLGERANYL PYROPHOSPHATE SYNTHASE"/>
    <property type="match status" value="1"/>
</dbReference>
<dbReference type="GO" id="GO:0008380">
    <property type="term" value="P:RNA splicing"/>
    <property type="evidence" value="ECO:0007669"/>
    <property type="project" value="InterPro"/>
</dbReference>
<evidence type="ECO:0000256" key="2">
    <source>
        <dbReference type="ARBA" id="ARBA00022723"/>
    </source>
</evidence>
<feature type="compositionally biased region" description="Basic and acidic residues" evidence="7">
    <location>
        <begin position="545"/>
        <end position="554"/>
    </location>
</feature>
<accession>A0A0B1T7B1</accession>
<dbReference type="EMBL" id="KN551613">
    <property type="protein sequence ID" value="KHJ92036.1"/>
    <property type="molecule type" value="Genomic_DNA"/>
</dbReference>
<dbReference type="SFLD" id="SFLDS00005">
    <property type="entry name" value="Isoprenoid_Synthase_Type_I"/>
    <property type="match status" value="1"/>
</dbReference>
<dbReference type="Pfam" id="PF05843">
    <property type="entry name" value="Suf"/>
    <property type="match status" value="1"/>
</dbReference>
<evidence type="ECO:0000256" key="7">
    <source>
        <dbReference type="SAM" id="MobiDB-lite"/>
    </source>
</evidence>
<proteinExistence type="predicted"/>
<dbReference type="CDD" id="cd00685">
    <property type="entry name" value="Trans_IPPS_HT"/>
    <property type="match status" value="1"/>
</dbReference>
<dbReference type="Gene3D" id="1.25.40.10">
    <property type="entry name" value="Tetratricopeptide repeat domain"/>
    <property type="match status" value="2"/>
</dbReference>
<dbReference type="Pfam" id="PF00348">
    <property type="entry name" value="polyprenyl_synt"/>
    <property type="match status" value="1"/>
</dbReference>
<dbReference type="SUPFAM" id="SSF54928">
    <property type="entry name" value="RNA-binding domain, RBD"/>
    <property type="match status" value="2"/>
</dbReference>
<dbReference type="SUPFAM" id="SSF48452">
    <property type="entry name" value="TPR-like"/>
    <property type="match status" value="1"/>
</dbReference>
<evidence type="ECO:0000259" key="8">
    <source>
        <dbReference type="PROSITE" id="PS50102"/>
    </source>
</evidence>
<dbReference type="SMART" id="SM00386">
    <property type="entry name" value="HAT"/>
    <property type="match status" value="7"/>
</dbReference>
<keyword evidence="2" id="KW-0479">Metal-binding</keyword>
<dbReference type="PROSITE" id="PS00723">
    <property type="entry name" value="POLYPRENYL_SYNTHASE_1"/>
    <property type="match status" value="1"/>
</dbReference>
<sequence>MQVREFGKLLIIDRNYILANNAYMTMAIGNAPWPVGVTRSGIHQRPGSAKAYVSNIAHVLNDETQRKYIQSFKRLMTRMQEYFPTDPSKCVEYVRTFFAFQLLKNPADPQLNEELISLLRRNGDLEEAAEAREKLAAQGPLSSKLWIEWIQDERSAGAERERMEKLFERAVFDSNSLEIWIELVQWACGIDPAFAREKFEEAVSAVGLRVDVGGMIWQSYLCFEEALLGGDETNEKQIKAIKALYKRALRVPNVDLADTWKNYLEFAGENLDEDIKEAHEASTNLMKEFSKFEVKLAETDDSVEAFYEYLNFEKEKDDPGRIQSFYDRMLDKHPDDENLWFDYGQCCALWQQTLLALERAGAAAAEIDEMWISARETISSADDGRALYRTYLYMLRRRADATDKNFTKVAEVFEEGAKSLAEWFGVHEWDQQAAYRKNWAYFAYTKLNDAKKGRQIWDDILASGGGRFAEKWIEAVKLERQFGTIEGARKLLYKALNSVSDHPTVVFEYFIQFEREEGTLEQLDKALEKVNAQAAHRASRQQSQKQKEESPEKKPHGKEKRGAPKGAETKAVQRKRTGPEPDESPPAKKQAESSAPGPAPVQRSPSKDKDGFIMPMLPVKKMQELSVQAIATPAPSASHAADQPAESSAASANEKKFTVFVSNLDFKTTPEEVKEVLEGVVEVRLVYRGMSKLTKGYGFVDLDSEKNLRKALANDRIPINGRPMLISINDPEKRVGFKYATGLEKTKLFVRNVHYDCTEDQLKEAFSAFGKVKAVRIVTHISGKPKGVAYVEFETEEDAQKALEAPEIVLLERKLHVALSNPPRKPDKTEHPASTSYAVPSSSTDRKTALSLVPRGVKTASSRATNGMAAKANGDAVASTDEEHLLAPFDYITSMPGKQIRGKLAMAFNVWLKIGSDKLSTIMEIVQMLHNASLMIDDIEDNSVLRRGLPVTHHIYGTPRTINTANYVYFIALEKCARLSPKAVAIFAEQMLELHRGQGKELFWRDTVTCPTESEYEEMVIQKTGGLFFLAVRLIELFSEEDYDFANLLRLMALFFQIRDDYLNLVSDDMAKQKSFAEDLTEGKFSFPIIHAIRSSPVSSNDDPVLNILRQRTEDVEVKKYCINVIKERNSFDHTLSKLRKISEQIRAEISALGGNTKLAEVMDLLERGIIN</sequence>
<keyword evidence="4" id="KW-0460">Magnesium</keyword>
<dbReference type="GO" id="GO:0003723">
    <property type="term" value="F:RNA binding"/>
    <property type="evidence" value="ECO:0007669"/>
    <property type="project" value="UniProtKB-UniRule"/>
</dbReference>
<dbReference type="PROSITE" id="PS50102">
    <property type="entry name" value="RRM"/>
    <property type="match status" value="2"/>
</dbReference>
<keyword evidence="6" id="KW-0694">RNA-binding</keyword>
<keyword evidence="10" id="KW-1185">Reference proteome</keyword>
<comment type="subcellular location">
    <subcellularLocation>
        <location evidence="1">Nucleus</location>
    </subcellularLocation>
</comment>
<evidence type="ECO:0000256" key="3">
    <source>
        <dbReference type="ARBA" id="ARBA00022737"/>
    </source>
</evidence>
<keyword evidence="5" id="KW-0539">Nucleus</keyword>